<protein>
    <submittedName>
        <fullName evidence="1">Uncharacterized protein</fullName>
    </submittedName>
</protein>
<dbReference type="Proteomes" id="UP000033636">
    <property type="component" value="Unassembled WGS sequence"/>
</dbReference>
<name>A0ACC6V2E8_9CREN</name>
<evidence type="ECO:0000313" key="2">
    <source>
        <dbReference type="Proteomes" id="UP000033636"/>
    </source>
</evidence>
<comment type="caution">
    <text evidence="1">The sequence shown here is derived from an EMBL/GenBank/DDBJ whole genome shotgun (WGS) entry which is preliminary data.</text>
</comment>
<sequence>MDKAWLPMLKGMRGLAAGLLGGVLVAIKWLEEAVVRRAGALKRHARAMARLEGRQRGPRRG</sequence>
<reference evidence="1" key="1">
    <citation type="submission" date="2024-07" db="EMBL/GenBank/DDBJ databases">
        <title>Metagenome and Metagenome-Assembled Genomes of Archaea from a hot spring from the geothermal field of Los Azufres, Mexico.</title>
        <authorList>
            <person name="Marin-Paredes R."/>
            <person name="Martinez-Romero E."/>
            <person name="Servin-Garciduenas L.E."/>
        </authorList>
    </citation>
    <scope>NUCLEOTIDE SEQUENCE</scope>
</reference>
<gene>
    <name evidence="1" type="ORF">TU35_007765</name>
</gene>
<proteinExistence type="predicted"/>
<evidence type="ECO:0000313" key="1">
    <source>
        <dbReference type="EMBL" id="MFB6491118.1"/>
    </source>
</evidence>
<organism evidence="1 2">
    <name type="scientific">Thermoproteus sp. AZ2</name>
    <dbReference type="NCBI Taxonomy" id="1609232"/>
    <lineage>
        <taxon>Archaea</taxon>
        <taxon>Thermoproteota</taxon>
        <taxon>Thermoprotei</taxon>
        <taxon>Thermoproteales</taxon>
        <taxon>Thermoproteaceae</taxon>
        <taxon>Thermoproteus</taxon>
    </lineage>
</organism>
<dbReference type="EMBL" id="JZWT02000021">
    <property type="protein sequence ID" value="MFB6491118.1"/>
    <property type="molecule type" value="Genomic_DNA"/>
</dbReference>
<accession>A0ACC6V2E8</accession>